<dbReference type="AlphaFoldDB" id="A0A9N9J7W0"/>
<keyword evidence="3" id="KW-1185">Reference proteome</keyword>
<evidence type="ECO:0000313" key="3">
    <source>
        <dbReference type="Proteomes" id="UP000789342"/>
    </source>
</evidence>
<dbReference type="EMBL" id="CAJVPV010045507">
    <property type="protein sequence ID" value="CAG8769305.1"/>
    <property type="molecule type" value="Genomic_DNA"/>
</dbReference>
<dbReference type="Proteomes" id="UP000789342">
    <property type="component" value="Unassembled WGS sequence"/>
</dbReference>
<evidence type="ECO:0000313" key="2">
    <source>
        <dbReference type="EMBL" id="CAG8769305.1"/>
    </source>
</evidence>
<feature type="domain" description="GRIP" evidence="1">
    <location>
        <begin position="2"/>
        <end position="20"/>
    </location>
</feature>
<accession>A0A9N9J7W0</accession>
<name>A0A9N9J7W0_9GLOM</name>
<dbReference type="Pfam" id="PF01465">
    <property type="entry name" value="GRIP"/>
    <property type="match status" value="1"/>
</dbReference>
<evidence type="ECO:0000259" key="1">
    <source>
        <dbReference type="Pfam" id="PF01465"/>
    </source>
</evidence>
<reference evidence="2" key="1">
    <citation type="submission" date="2021-06" db="EMBL/GenBank/DDBJ databases">
        <authorList>
            <person name="Kallberg Y."/>
            <person name="Tangrot J."/>
            <person name="Rosling A."/>
        </authorList>
    </citation>
    <scope>NUCLEOTIDE SEQUENCE</scope>
    <source>
        <strain evidence="2">CL551</strain>
    </source>
</reference>
<comment type="caution">
    <text evidence="2">The sequence shown here is derived from an EMBL/GenBank/DDBJ whole genome shotgun (WGS) entry which is preliminary data.</text>
</comment>
<proteinExistence type="predicted"/>
<feature type="non-terminal residue" evidence="2">
    <location>
        <position position="1"/>
    </location>
</feature>
<gene>
    <name evidence="2" type="ORF">AMORRO_LOCUS16484</name>
</gene>
<dbReference type="InterPro" id="IPR000237">
    <property type="entry name" value="GRIP_dom"/>
</dbReference>
<dbReference type="OrthoDB" id="1926336at2759"/>
<protein>
    <submittedName>
        <fullName evidence="2">16584_t:CDS:1</fullName>
    </submittedName>
</protein>
<sequence length="40" mass="4262">PLVPVISTILQLSPEEIQSIRENALNATDNGQVVIGYGVL</sequence>
<organism evidence="2 3">
    <name type="scientific">Acaulospora morrowiae</name>
    <dbReference type="NCBI Taxonomy" id="94023"/>
    <lineage>
        <taxon>Eukaryota</taxon>
        <taxon>Fungi</taxon>
        <taxon>Fungi incertae sedis</taxon>
        <taxon>Mucoromycota</taxon>
        <taxon>Glomeromycotina</taxon>
        <taxon>Glomeromycetes</taxon>
        <taxon>Diversisporales</taxon>
        <taxon>Acaulosporaceae</taxon>
        <taxon>Acaulospora</taxon>
    </lineage>
</organism>